<dbReference type="CDD" id="cd06661">
    <property type="entry name" value="GGCT_like"/>
    <property type="match status" value="1"/>
</dbReference>
<evidence type="ECO:0000259" key="2">
    <source>
        <dbReference type="Pfam" id="PF06094"/>
    </source>
</evidence>
<keyword evidence="4" id="KW-1185">Reference proteome</keyword>
<protein>
    <submittedName>
        <fullName evidence="3">Gamma-glutamylcyclotransferase family protein</fullName>
    </submittedName>
</protein>
<dbReference type="SUPFAM" id="SSF110857">
    <property type="entry name" value="Gamma-glutamyl cyclotransferase-like"/>
    <property type="match status" value="1"/>
</dbReference>
<evidence type="ECO:0000256" key="1">
    <source>
        <dbReference type="SAM" id="MobiDB-lite"/>
    </source>
</evidence>
<dbReference type="Gene3D" id="3.10.490.10">
    <property type="entry name" value="Gamma-glutamyl cyclotransferase-like"/>
    <property type="match status" value="1"/>
</dbReference>
<feature type="compositionally biased region" description="Pro residues" evidence="1">
    <location>
        <begin position="149"/>
        <end position="160"/>
    </location>
</feature>
<dbReference type="Pfam" id="PF06094">
    <property type="entry name" value="GGACT"/>
    <property type="match status" value="1"/>
</dbReference>
<gene>
    <name evidence="3" type="ORF">ABT276_03005</name>
</gene>
<feature type="region of interest" description="Disordered" evidence="1">
    <location>
        <begin position="130"/>
        <end position="160"/>
    </location>
</feature>
<accession>A0ABV1UNI3</accession>
<organism evidence="3 4">
    <name type="scientific">Streptomyces xantholiticus</name>
    <dbReference type="NCBI Taxonomy" id="68285"/>
    <lineage>
        <taxon>Bacteria</taxon>
        <taxon>Bacillati</taxon>
        <taxon>Actinomycetota</taxon>
        <taxon>Actinomycetes</taxon>
        <taxon>Kitasatosporales</taxon>
        <taxon>Streptomycetaceae</taxon>
        <taxon>Streptomyces</taxon>
    </lineage>
</organism>
<dbReference type="RefSeq" id="WP_351974818.1">
    <property type="nucleotide sequence ID" value="NZ_JBEPBX010000002.1"/>
</dbReference>
<dbReference type="Proteomes" id="UP001445472">
    <property type="component" value="Unassembled WGS sequence"/>
</dbReference>
<name>A0ABV1UNI3_9ACTN</name>
<sequence length="160" mass="17500">MNERQRLPFFVYGTLRPGFHNHDVFLRGRITTERPAVMRGARLYEGPGYPYAVDDPGGPCTVTGEAAWAAPDQYGGLLGVLDRLEEYSGRPGHPENLYERVAREVVLDDGTSVTAWVYIAVEHVAHGLRAGGTPVDGGDWREAVRRPRPGPPAPAGPRTP</sequence>
<evidence type="ECO:0000313" key="3">
    <source>
        <dbReference type="EMBL" id="MER6612368.1"/>
    </source>
</evidence>
<dbReference type="InterPro" id="IPR036568">
    <property type="entry name" value="GGCT-like_sf"/>
</dbReference>
<comment type="caution">
    <text evidence="3">The sequence shown here is derived from an EMBL/GenBank/DDBJ whole genome shotgun (WGS) entry which is preliminary data.</text>
</comment>
<dbReference type="EMBL" id="JBEPBX010000002">
    <property type="protein sequence ID" value="MER6612368.1"/>
    <property type="molecule type" value="Genomic_DNA"/>
</dbReference>
<reference evidence="3 4" key="1">
    <citation type="submission" date="2024-06" db="EMBL/GenBank/DDBJ databases">
        <title>The Natural Products Discovery Center: Release of the First 8490 Sequenced Strains for Exploring Actinobacteria Biosynthetic Diversity.</title>
        <authorList>
            <person name="Kalkreuter E."/>
            <person name="Kautsar S.A."/>
            <person name="Yang D."/>
            <person name="Bader C.D."/>
            <person name="Teijaro C.N."/>
            <person name="Fluegel L."/>
            <person name="Davis C.M."/>
            <person name="Simpson J.R."/>
            <person name="Lauterbach L."/>
            <person name="Steele A.D."/>
            <person name="Gui C."/>
            <person name="Meng S."/>
            <person name="Li G."/>
            <person name="Viehrig K."/>
            <person name="Ye F."/>
            <person name="Su P."/>
            <person name="Kiefer A.F."/>
            <person name="Nichols A."/>
            <person name="Cepeda A.J."/>
            <person name="Yan W."/>
            <person name="Fan B."/>
            <person name="Jiang Y."/>
            <person name="Adhikari A."/>
            <person name="Zheng C.-J."/>
            <person name="Schuster L."/>
            <person name="Cowan T.M."/>
            <person name="Smanski M.J."/>
            <person name="Chevrette M.G."/>
            <person name="De Carvalho L.P.S."/>
            <person name="Shen B."/>
        </authorList>
    </citation>
    <scope>NUCLEOTIDE SEQUENCE [LARGE SCALE GENOMIC DNA]</scope>
    <source>
        <strain evidence="3 4">NPDC000837</strain>
    </source>
</reference>
<feature type="domain" description="Gamma-glutamylcyclotransferase AIG2-like" evidence="2">
    <location>
        <begin position="9"/>
        <end position="141"/>
    </location>
</feature>
<dbReference type="InterPro" id="IPR013024">
    <property type="entry name" value="GGCT-like"/>
</dbReference>
<dbReference type="InterPro" id="IPR009288">
    <property type="entry name" value="AIG2-like_dom"/>
</dbReference>
<evidence type="ECO:0000313" key="4">
    <source>
        <dbReference type="Proteomes" id="UP001445472"/>
    </source>
</evidence>
<proteinExistence type="predicted"/>